<dbReference type="CDD" id="cd04301">
    <property type="entry name" value="NAT_SF"/>
    <property type="match status" value="1"/>
</dbReference>
<name>A0A212JIJ4_9PROT</name>
<proteinExistence type="predicted"/>
<dbReference type="EMBL" id="FLUO01000001">
    <property type="protein sequence ID" value="SBV99248.1"/>
    <property type="molecule type" value="Genomic_DNA"/>
</dbReference>
<evidence type="ECO:0000313" key="2">
    <source>
        <dbReference type="EMBL" id="SBV99248.1"/>
    </source>
</evidence>
<evidence type="ECO:0000259" key="1">
    <source>
        <dbReference type="PROSITE" id="PS51186"/>
    </source>
</evidence>
<dbReference type="SUPFAM" id="SSF55729">
    <property type="entry name" value="Acyl-CoA N-acyltransferases (Nat)"/>
    <property type="match status" value="1"/>
</dbReference>
<dbReference type="Pfam" id="PF00583">
    <property type="entry name" value="Acetyltransf_1"/>
    <property type="match status" value="1"/>
</dbReference>
<dbReference type="EC" id="2.3.1.183" evidence="2"/>
<dbReference type="GO" id="GO:0102971">
    <property type="term" value="F:phosphinothricin N-acetyltransferase activity"/>
    <property type="evidence" value="ECO:0007669"/>
    <property type="project" value="UniProtKB-EC"/>
</dbReference>
<dbReference type="InterPro" id="IPR000182">
    <property type="entry name" value="GNAT_dom"/>
</dbReference>
<dbReference type="AlphaFoldDB" id="A0A212JIJ4"/>
<reference evidence="2" key="1">
    <citation type="submission" date="2016-04" db="EMBL/GenBank/DDBJ databases">
        <authorList>
            <person name="Evans L.H."/>
            <person name="Alamgir A."/>
            <person name="Owens N."/>
            <person name="Weber N.D."/>
            <person name="Virtaneva K."/>
            <person name="Barbian K."/>
            <person name="Babar A."/>
            <person name="Rosenke K."/>
        </authorList>
    </citation>
    <scope>NUCLEOTIDE SEQUENCE</scope>
    <source>
        <strain evidence="2">86</strain>
    </source>
</reference>
<gene>
    <name evidence="2" type="primary">pat</name>
    <name evidence="2" type="ORF">KL86APRO_11130</name>
</gene>
<dbReference type="PROSITE" id="PS51186">
    <property type="entry name" value="GNAT"/>
    <property type="match status" value="1"/>
</dbReference>
<dbReference type="Gene3D" id="3.40.630.30">
    <property type="match status" value="1"/>
</dbReference>
<dbReference type="PANTHER" id="PTHR43072">
    <property type="entry name" value="N-ACETYLTRANSFERASE"/>
    <property type="match status" value="1"/>
</dbReference>
<organism evidence="2">
    <name type="scientific">uncultured Alphaproteobacteria bacterium</name>
    <dbReference type="NCBI Taxonomy" id="91750"/>
    <lineage>
        <taxon>Bacteria</taxon>
        <taxon>Pseudomonadati</taxon>
        <taxon>Pseudomonadota</taxon>
        <taxon>Alphaproteobacteria</taxon>
        <taxon>environmental samples</taxon>
    </lineage>
</organism>
<protein>
    <submittedName>
        <fullName evidence="2">Phosphinothricin N-acetyltransferase</fullName>
        <ecNumber evidence="2">2.3.1.183</ecNumber>
    </submittedName>
</protein>
<dbReference type="PANTHER" id="PTHR43072:SF8">
    <property type="entry name" value="ACYLTRANSFERASE FABY-RELATED"/>
    <property type="match status" value="1"/>
</dbReference>
<dbReference type="InterPro" id="IPR016181">
    <property type="entry name" value="Acyl_CoA_acyltransferase"/>
</dbReference>
<keyword evidence="2" id="KW-0012">Acyltransferase</keyword>
<feature type="domain" description="N-acetyltransferase" evidence="1">
    <location>
        <begin position="17"/>
        <end position="180"/>
    </location>
</feature>
<sequence length="186" mass="20181">MAHPPVTVVKVAAPIEPAIRDSRTEDLPDIHRIYAFAVENGTGSFEESAPSLDEMTVRRQTVLDRALPFLVAEYRGAVVGYAYAGPFRPRSAYRYTVEDSVYVAPEVRGLGIGRALLRELVARCTALGYRQMVAVIGDSGNGGSIGAHTACGFTHIGTLKSVGLKFGQWLDSVYMQRPLNEPDQPG</sequence>
<keyword evidence="2" id="KW-0808">Transferase</keyword>
<accession>A0A212JIJ4</accession>